<keyword evidence="4" id="KW-1185">Reference proteome</keyword>
<gene>
    <name evidence="3" type="ORF">SNE25_17155</name>
</gene>
<accession>A0ABZ0TCV5</accession>
<protein>
    <submittedName>
        <fullName evidence="3">TlpA disulfide reductase family protein</fullName>
    </submittedName>
</protein>
<organism evidence="3 4">
    <name type="scientific">Mucilaginibacter sabulilitoris</name>
    <dbReference type="NCBI Taxonomy" id="1173583"/>
    <lineage>
        <taxon>Bacteria</taxon>
        <taxon>Pseudomonadati</taxon>
        <taxon>Bacteroidota</taxon>
        <taxon>Sphingobacteriia</taxon>
        <taxon>Sphingobacteriales</taxon>
        <taxon>Sphingobacteriaceae</taxon>
        <taxon>Mucilaginibacter</taxon>
    </lineage>
</organism>
<dbReference type="InterPro" id="IPR013766">
    <property type="entry name" value="Thioredoxin_domain"/>
</dbReference>
<evidence type="ECO:0000259" key="2">
    <source>
        <dbReference type="PROSITE" id="PS51352"/>
    </source>
</evidence>
<evidence type="ECO:0000313" key="4">
    <source>
        <dbReference type="Proteomes" id="UP001324380"/>
    </source>
</evidence>
<dbReference type="InterPro" id="IPR013740">
    <property type="entry name" value="Redoxin"/>
</dbReference>
<dbReference type="SUPFAM" id="SSF52833">
    <property type="entry name" value="Thioredoxin-like"/>
    <property type="match status" value="1"/>
</dbReference>
<keyword evidence="1" id="KW-0472">Membrane</keyword>
<name>A0ABZ0TCV5_9SPHI</name>
<dbReference type="PANTHER" id="PTHR42852:SF17">
    <property type="entry name" value="THIOREDOXIN-LIKE PROTEIN HI_1115"/>
    <property type="match status" value="1"/>
</dbReference>
<dbReference type="RefSeq" id="WP_321560219.1">
    <property type="nucleotide sequence ID" value="NZ_CP139558.1"/>
</dbReference>
<dbReference type="InterPro" id="IPR036249">
    <property type="entry name" value="Thioredoxin-like_sf"/>
</dbReference>
<dbReference type="PROSITE" id="PS51352">
    <property type="entry name" value="THIOREDOXIN_2"/>
    <property type="match status" value="1"/>
</dbReference>
<dbReference type="Pfam" id="PF08534">
    <property type="entry name" value="Redoxin"/>
    <property type="match status" value="1"/>
</dbReference>
<evidence type="ECO:0000313" key="3">
    <source>
        <dbReference type="EMBL" id="WPU91050.1"/>
    </source>
</evidence>
<reference evidence="3 4" key="1">
    <citation type="submission" date="2023-11" db="EMBL/GenBank/DDBJ databases">
        <title>Analysis of the Genomes of Mucilaginibacter gossypii cycad 4 and M. sabulilitoris SNA2: microbes with the potential for plant growth promotion.</title>
        <authorList>
            <person name="Hirsch A.M."/>
            <person name="Humm E."/>
            <person name="Rubbi M."/>
            <person name="Del Vecchio G."/>
            <person name="Ha S.M."/>
            <person name="Pellegrini M."/>
            <person name="Gunsalus R.P."/>
        </authorList>
    </citation>
    <scope>NUCLEOTIDE SEQUENCE [LARGE SCALE GENOMIC DNA]</scope>
    <source>
        <strain evidence="3 4">SNA2</strain>
    </source>
</reference>
<dbReference type="CDD" id="cd02966">
    <property type="entry name" value="TlpA_like_family"/>
    <property type="match status" value="1"/>
</dbReference>
<dbReference type="PANTHER" id="PTHR42852">
    <property type="entry name" value="THIOL:DISULFIDE INTERCHANGE PROTEIN DSBE"/>
    <property type="match status" value="1"/>
</dbReference>
<feature type="domain" description="Thioredoxin" evidence="2">
    <location>
        <begin position="37"/>
        <end position="192"/>
    </location>
</feature>
<evidence type="ECO:0000256" key="1">
    <source>
        <dbReference type="SAM" id="Phobius"/>
    </source>
</evidence>
<dbReference type="InterPro" id="IPR050553">
    <property type="entry name" value="Thioredoxin_ResA/DsbE_sf"/>
</dbReference>
<proteinExistence type="predicted"/>
<dbReference type="Gene3D" id="3.40.30.10">
    <property type="entry name" value="Glutaredoxin"/>
    <property type="match status" value="1"/>
</dbReference>
<sequence length="195" mass="21939">MKRKITAGNILYTLMMVIILIMLINPAAKSSLIRALMNIGFFRPDIPVPASKKPIADPFNISFKDTHGKMVNTTDLKGKVIFVNFWATWCPPCIAEMPSINKLYAQFKNNPNVVFMIVDVDNDYSKANGFMQKHNYNLPMYTLASDVPGNIMDGTIPTTLVFDNAGRLVYQYTGAADYNNSNFTAYLNMLIKKPH</sequence>
<dbReference type="EMBL" id="CP139558">
    <property type="protein sequence ID" value="WPU91050.1"/>
    <property type="molecule type" value="Genomic_DNA"/>
</dbReference>
<feature type="transmembrane region" description="Helical" evidence="1">
    <location>
        <begin position="7"/>
        <end position="28"/>
    </location>
</feature>
<dbReference type="Proteomes" id="UP001324380">
    <property type="component" value="Chromosome"/>
</dbReference>
<keyword evidence="1" id="KW-1133">Transmembrane helix</keyword>
<keyword evidence="1" id="KW-0812">Transmembrane</keyword>